<evidence type="ECO:0000256" key="1">
    <source>
        <dbReference type="SAM" id="MobiDB-lite"/>
    </source>
</evidence>
<name>A0ABT1S3S1_9FIRM</name>
<comment type="caution">
    <text evidence="3">The sequence shown here is derived from an EMBL/GenBank/DDBJ whole genome shotgun (WGS) entry which is preliminary data.</text>
</comment>
<dbReference type="GeneID" id="90531402"/>
<evidence type="ECO:0000256" key="2">
    <source>
        <dbReference type="SAM" id="SignalP"/>
    </source>
</evidence>
<evidence type="ECO:0008006" key="5">
    <source>
        <dbReference type="Google" id="ProtNLM"/>
    </source>
</evidence>
<feature type="signal peptide" evidence="2">
    <location>
        <begin position="1"/>
        <end position="23"/>
    </location>
</feature>
<feature type="chain" id="PRO_5046270434" description="PepSY domain-containing protein" evidence="2">
    <location>
        <begin position="24"/>
        <end position="408"/>
    </location>
</feature>
<proteinExistence type="predicted"/>
<keyword evidence="2" id="KW-0732">Signal</keyword>
<feature type="region of interest" description="Disordered" evidence="1">
    <location>
        <begin position="27"/>
        <end position="50"/>
    </location>
</feature>
<keyword evidence="4" id="KW-1185">Reference proteome</keyword>
<accession>A0ABT1S3S1</accession>
<dbReference type="Proteomes" id="UP001524473">
    <property type="component" value="Unassembled WGS sequence"/>
</dbReference>
<dbReference type="RefSeq" id="WP_066861189.1">
    <property type="nucleotide sequence ID" value="NZ_CABKVV010000011.1"/>
</dbReference>
<dbReference type="PROSITE" id="PS51257">
    <property type="entry name" value="PROKAR_LIPOPROTEIN"/>
    <property type="match status" value="1"/>
</dbReference>
<evidence type="ECO:0000313" key="3">
    <source>
        <dbReference type="EMBL" id="MCQ4841592.1"/>
    </source>
</evidence>
<dbReference type="EMBL" id="JANFZH010000057">
    <property type="protein sequence ID" value="MCQ4841592.1"/>
    <property type="molecule type" value="Genomic_DNA"/>
</dbReference>
<gene>
    <name evidence="3" type="ORF">NE695_16905</name>
</gene>
<sequence length="408" mass="45121">MKFKKVILTLLPVLLLFAACRTAPEESESSSRAVSPSSGGGEPEQTAYSYDGDTFLRQYREAQKRVEQGERPAAAAPEEPEESGFALIPLQENLYGTACYAILPLSERALTEEEFLQLAEGMDGISPKELLTPKYSRTGLEEDAACLRQNRALFRGEKLRFDTLQPEYLYAERRPSADLWENARNGNAPCFVKLPENSGAPVFSILPTEQMDDEQLLQYIDAQLYGVDPQTYLPLSGEIAYGELPQHLQREIAAYGLGDGTLPEYNAVLSTSPDGSRTPDQESWAVTLCFPEEDQYVVTLDAQTGALKSWIRWPAGTFTDEVVPESAESPEASPRTEEELEAAAKGYLEQAVPGDWNISEVKIQENAFYSEGFGASRSVDIALADGRKYRLGVSEQDLTVLNFIVEKA</sequence>
<evidence type="ECO:0000313" key="4">
    <source>
        <dbReference type="Proteomes" id="UP001524473"/>
    </source>
</evidence>
<organism evidence="3 4">
    <name type="scientific">Neglectibacter timonensis</name>
    <dbReference type="NCBI Taxonomy" id="1776382"/>
    <lineage>
        <taxon>Bacteria</taxon>
        <taxon>Bacillati</taxon>
        <taxon>Bacillota</taxon>
        <taxon>Clostridia</taxon>
        <taxon>Eubacteriales</taxon>
        <taxon>Oscillospiraceae</taxon>
        <taxon>Neglectibacter</taxon>
    </lineage>
</organism>
<protein>
    <recommendedName>
        <fullName evidence="5">PepSY domain-containing protein</fullName>
    </recommendedName>
</protein>
<reference evidence="3 4" key="1">
    <citation type="submission" date="2022-06" db="EMBL/GenBank/DDBJ databases">
        <title>Isolation of gut microbiota from human fecal samples.</title>
        <authorList>
            <person name="Pamer E.G."/>
            <person name="Barat B."/>
            <person name="Waligurski E."/>
            <person name="Medina S."/>
            <person name="Paddock L."/>
            <person name="Mostad J."/>
        </authorList>
    </citation>
    <scope>NUCLEOTIDE SEQUENCE [LARGE SCALE GENOMIC DNA]</scope>
    <source>
        <strain evidence="3 4">DFI.9.73</strain>
    </source>
</reference>